<dbReference type="Pfam" id="PF12833">
    <property type="entry name" value="HTH_18"/>
    <property type="match status" value="1"/>
</dbReference>
<name>A0A6I6AFE9_9PLAN</name>
<keyword evidence="3" id="KW-0804">Transcription</keyword>
<dbReference type="Proteomes" id="UP000427281">
    <property type="component" value="Chromosome"/>
</dbReference>
<dbReference type="InterPro" id="IPR028082">
    <property type="entry name" value="Peripla_BP_I"/>
</dbReference>
<evidence type="ECO:0000313" key="6">
    <source>
        <dbReference type="Proteomes" id="UP000427281"/>
    </source>
</evidence>
<keyword evidence="1" id="KW-0805">Transcription regulation</keyword>
<organism evidence="5 6">
    <name type="scientific">Gimesia benthica</name>
    <dbReference type="NCBI Taxonomy" id="2608982"/>
    <lineage>
        <taxon>Bacteria</taxon>
        <taxon>Pseudomonadati</taxon>
        <taxon>Planctomycetota</taxon>
        <taxon>Planctomycetia</taxon>
        <taxon>Planctomycetales</taxon>
        <taxon>Planctomycetaceae</taxon>
        <taxon>Gimesia</taxon>
    </lineage>
</organism>
<protein>
    <submittedName>
        <fullName evidence="5">DNA-binding transcriptional regulator</fullName>
    </submittedName>
</protein>
<keyword evidence="6" id="KW-1185">Reference proteome</keyword>
<dbReference type="SMART" id="SM00342">
    <property type="entry name" value="HTH_ARAC"/>
    <property type="match status" value="1"/>
</dbReference>
<dbReference type="InterPro" id="IPR046335">
    <property type="entry name" value="LacI/GalR-like_sensor"/>
</dbReference>
<dbReference type="SUPFAM" id="SSF46689">
    <property type="entry name" value="Homeodomain-like"/>
    <property type="match status" value="1"/>
</dbReference>
<accession>A0A6I6AFE9</accession>
<reference evidence="5 6" key="1">
    <citation type="submission" date="2019-09" db="EMBL/GenBank/DDBJ databases">
        <title>Gimesia benthica sp. nov., a novel bacterium isolated from deep-sea water of the Northwest Indian Ocean.</title>
        <authorList>
            <person name="Dai X."/>
        </authorList>
    </citation>
    <scope>NUCLEOTIDE SEQUENCE [LARGE SCALE GENOMIC DNA]</scope>
    <source>
        <strain evidence="5 6">E7</strain>
    </source>
</reference>
<dbReference type="InterPro" id="IPR018060">
    <property type="entry name" value="HTH_AraC"/>
</dbReference>
<sequence length="419" mass="47790">MGFTGSLTLADRVSVRRTLVTPIPVCCRSRKMRFPERRKIALLIQTSSDWSRQIIQGIADYAFEQGGWDFWIEFRGLKEQLQIPASWHGHGTICRLTDARIRQSIIGRRLPAVNVSWLGTHSTRIPKVVSDERACARMAADFFLNKGFRSFGYIGADPNLKYPPTIQHDFESAVSESGGVCYDFPYYELTKEADYEQQQHRLKEWLRELPKPVALLVWSSKVGREVATVCVNHHLEIPDQVAILSIEHDPLMSALSPVPLSCINQGPHVVGHAAAQLLDQMIQGQPAPRTPVLIPPLSIEERASTDTLFADDDLVREAIQLIRQQAHLPLQVTDLTQRLNVSRRILEHRFQKALHRSPASEIRQAKLNRITRLLRETNLTISQIAERCGFQHQEAMIRMFGREMGMSPREYRQSSHTLR</sequence>
<keyword evidence="2 5" id="KW-0238">DNA-binding</keyword>
<evidence type="ECO:0000256" key="3">
    <source>
        <dbReference type="ARBA" id="ARBA00023163"/>
    </source>
</evidence>
<dbReference type="EMBL" id="CP043930">
    <property type="protein sequence ID" value="QGQ23569.1"/>
    <property type="molecule type" value="Genomic_DNA"/>
</dbReference>
<dbReference type="Gene3D" id="3.40.50.2300">
    <property type="match status" value="2"/>
</dbReference>
<dbReference type="AlphaFoldDB" id="A0A6I6AFE9"/>
<dbReference type="GO" id="GO:0003700">
    <property type="term" value="F:DNA-binding transcription factor activity"/>
    <property type="evidence" value="ECO:0007669"/>
    <property type="project" value="InterPro"/>
</dbReference>
<gene>
    <name evidence="5" type="ORF">F1728_13185</name>
</gene>
<dbReference type="CDD" id="cd01543">
    <property type="entry name" value="PBP1_XylR"/>
    <property type="match status" value="1"/>
</dbReference>
<evidence type="ECO:0000313" key="5">
    <source>
        <dbReference type="EMBL" id="QGQ23569.1"/>
    </source>
</evidence>
<dbReference type="PANTHER" id="PTHR30146">
    <property type="entry name" value="LACI-RELATED TRANSCRIPTIONAL REPRESSOR"/>
    <property type="match status" value="1"/>
</dbReference>
<feature type="domain" description="HTH araC/xylS-type" evidence="4">
    <location>
        <begin position="316"/>
        <end position="414"/>
    </location>
</feature>
<dbReference type="PROSITE" id="PS01124">
    <property type="entry name" value="HTH_ARAC_FAMILY_2"/>
    <property type="match status" value="1"/>
</dbReference>
<evidence type="ECO:0000256" key="2">
    <source>
        <dbReference type="ARBA" id="ARBA00023125"/>
    </source>
</evidence>
<dbReference type="InterPro" id="IPR009057">
    <property type="entry name" value="Homeodomain-like_sf"/>
</dbReference>
<dbReference type="GO" id="GO:0000976">
    <property type="term" value="F:transcription cis-regulatory region binding"/>
    <property type="evidence" value="ECO:0007669"/>
    <property type="project" value="TreeGrafter"/>
</dbReference>
<dbReference type="InterPro" id="IPR054031">
    <property type="entry name" value="XylR_PBP1"/>
</dbReference>
<dbReference type="PANTHER" id="PTHR30146:SF24">
    <property type="entry name" value="XYLOSE OPERON REGULATORY PROTEIN"/>
    <property type="match status" value="1"/>
</dbReference>
<proteinExistence type="predicted"/>
<dbReference type="Gene3D" id="1.10.10.60">
    <property type="entry name" value="Homeodomain-like"/>
    <property type="match status" value="1"/>
</dbReference>
<evidence type="ECO:0000256" key="1">
    <source>
        <dbReference type="ARBA" id="ARBA00023015"/>
    </source>
</evidence>
<dbReference type="Pfam" id="PF22177">
    <property type="entry name" value="PBP1_XylR"/>
    <property type="match status" value="1"/>
</dbReference>
<dbReference type="KEGG" id="gim:F1728_13185"/>
<dbReference type="Pfam" id="PF13377">
    <property type="entry name" value="Peripla_BP_3"/>
    <property type="match status" value="1"/>
</dbReference>
<evidence type="ECO:0000259" key="4">
    <source>
        <dbReference type="PROSITE" id="PS01124"/>
    </source>
</evidence>
<dbReference type="SUPFAM" id="SSF53822">
    <property type="entry name" value="Periplasmic binding protein-like I"/>
    <property type="match status" value="1"/>
</dbReference>